<accession>A0ABT6ZMU0</accession>
<dbReference type="RefSeq" id="WP_283713284.1">
    <property type="nucleotide sequence ID" value="NZ_JASJEW010000003.1"/>
</dbReference>
<organism evidence="1 2">
    <name type="scientific">Kribbibacterium absianum</name>
    <dbReference type="NCBI Taxonomy" id="3044210"/>
    <lineage>
        <taxon>Bacteria</taxon>
        <taxon>Bacillati</taxon>
        <taxon>Actinomycetota</taxon>
        <taxon>Coriobacteriia</taxon>
        <taxon>Coriobacteriales</taxon>
        <taxon>Kribbibacteriaceae</taxon>
        <taxon>Kribbibacterium</taxon>
    </lineage>
</organism>
<name>A0ABT6ZMU0_9ACTN</name>
<dbReference type="EMBL" id="JASJEX010000004">
    <property type="protein sequence ID" value="MDJ1130119.1"/>
    <property type="molecule type" value="Genomic_DNA"/>
</dbReference>
<evidence type="ECO:0000313" key="2">
    <source>
        <dbReference type="Proteomes" id="UP001431693"/>
    </source>
</evidence>
<keyword evidence="2" id="KW-1185">Reference proteome</keyword>
<sequence length="158" mass="16921">MGLFDKKTDITGAGSSVNTREMAPALNHEVELEARANSFANPVFPTAGTLTLGDVGMEFRADTGVGYVQIPWRSVEKVVVDMPTKGYVHAITVHTDEAAPLQFVISDGANVLRAINRHVGRDRLERGPQNFKNAAVTVKDKVTGIFKKKDKGGDGAGA</sequence>
<comment type="caution">
    <text evidence="1">The sequence shown here is derived from an EMBL/GenBank/DDBJ whole genome shotgun (WGS) entry which is preliminary data.</text>
</comment>
<evidence type="ECO:0000313" key="1">
    <source>
        <dbReference type="EMBL" id="MDJ1130119.1"/>
    </source>
</evidence>
<proteinExistence type="predicted"/>
<protein>
    <submittedName>
        <fullName evidence="1">DUF956 family protein</fullName>
    </submittedName>
</protein>
<gene>
    <name evidence="1" type="ORF">QJ043_08540</name>
</gene>
<reference evidence="1" key="1">
    <citation type="submission" date="2023-05" db="EMBL/GenBank/DDBJ databases">
        <title>[olsenella] sp. nov., isolated from a pig farm feces dump.</title>
        <authorList>
            <person name="Chang Y.-H."/>
        </authorList>
    </citation>
    <scope>NUCLEOTIDE SEQUENCE</scope>
    <source>
        <strain evidence="1">YH-ols2217</strain>
    </source>
</reference>
<dbReference type="InterPro" id="IPR010360">
    <property type="entry name" value="DUF956"/>
</dbReference>
<dbReference type="Proteomes" id="UP001431693">
    <property type="component" value="Unassembled WGS sequence"/>
</dbReference>
<dbReference type="Pfam" id="PF06115">
    <property type="entry name" value="DUF956"/>
    <property type="match status" value="1"/>
</dbReference>